<organism evidence="1 2">
    <name type="scientific">Xanthomarina gelatinilytica</name>
    <dbReference type="NCBI Taxonomy" id="1137281"/>
    <lineage>
        <taxon>Bacteria</taxon>
        <taxon>Pseudomonadati</taxon>
        <taxon>Bacteroidota</taxon>
        <taxon>Flavobacteriia</taxon>
        <taxon>Flavobacteriales</taxon>
        <taxon>Flavobacteriaceae</taxon>
        <taxon>Xanthomarina</taxon>
    </lineage>
</organism>
<comment type="caution">
    <text evidence="1">The sequence shown here is derived from an EMBL/GenBank/DDBJ whole genome shotgun (WGS) entry which is preliminary data.</text>
</comment>
<name>A0A3D6BWD3_9FLAO</name>
<evidence type="ECO:0000313" key="2">
    <source>
        <dbReference type="Proteomes" id="UP000263268"/>
    </source>
</evidence>
<dbReference type="SUPFAM" id="SSF53756">
    <property type="entry name" value="UDP-Glycosyltransferase/glycogen phosphorylase"/>
    <property type="match status" value="1"/>
</dbReference>
<sequence length="404" mass="46596">MSIYKGLRLKYKNHQLKVALTKAKKVLDFSKIPYANKNVLIIDSIIPEFDKDSGSRRLFKIINILLSHGFGVFLIADKKEYKYNTDYVAHYKKLGVVVYEPSIDQTGAFVTKETFIEAILPKIDFAWLHRADVFKTYSQLVSSNKSIKLIYDMVDFHYLRFIREWENTKDSKTKMEAEKYLDIEVENCRLADKIITISEQDKNALKEFYSEENKMVTIGNVHQFLDVKKTPFKHREGLFFVGGFSHKPNQDAVLFLYHDIMPLVWKKNKHIKVTIVGSYPTKDMLDLNSDRFKVLGYVEDISEYFNTSRVFVAPLRYGAGVKGKIGQSLEYGLPLVTTPIGAEGFDFKAQADHVIDTKAQGLANKILKLYQDETVWEEVSEASKEVLEPFSISHIEEQVLKVLK</sequence>
<keyword evidence="1" id="KW-0808">Transferase</keyword>
<accession>A0A3D6BWD3</accession>
<dbReference type="Pfam" id="PF13692">
    <property type="entry name" value="Glyco_trans_1_4"/>
    <property type="match status" value="1"/>
</dbReference>
<reference evidence="1 2" key="1">
    <citation type="journal article" date="2018" name="Nat. Biotechnol.">
        <title>A standardized bacterial taxonomy based on genome phylogeny substantially revises the tree of life.</title>
        <authorList>
            <person name="Parks D.H."/>
            <person name="Chuvochina M."/>
            <person name="Waite D.W."/>
            <person name="Rinke C."/>
            <person name="Skarshewski A."/>
            <person name="Chaumeil P.A."/>
            <person name="Hugenholtz P."/>
        </authorList>
    </citation>
    <scope>NUCLEOTIDE SEQUENCE [LARGE SCALE GENOMIC DNA]</scope>
    <source>
        <strain evidence="1">UBA10227</strain>
    </source>
</reference>
<dbReference type="EMBL" id="DPRK01000271">
    <property type="protein sequence ID" value="HCY83184.1"/>
    <property type="molecule type" value="Genomic_DNA"/>
</dbReference>
<dbReference type="Proteomes" id="UP000263268">
    <property type="component" value="Unassembled WGS sequence"/>
</dbReference>
<dbReference type="PANTHER" id="PTHR46401:SF8">
    <property type="entry name" value="BLL6006 PROTEIN"/>
    <property type="match status" value="1"/>
</dbReference>
<dbReference type="PANTHER" id="PTHR46401">
    <property type="entry name" value="GLYCOSYLTRANSFERASE WBBK-RELATED"/>
    <property type="match status" value="1"/>
</dbReference>
<dbReference type="CDD" id="cd03801">
    <property type="entry name" value="GT4_PimA-like"/>
    <property type="match status" value="1"/>
</dbReference>
<dbReference type="AlphaFoldDB" id="A0A3D6BWD3"/>
<evidence type="ECO:0000313" key="1">
    <source>
        <dbReference type="EMBL" id="HCY83184.1"/>
    </source>
</evidence>
<proteinExistence type="predicted"/>
<dbReference type="GO" id="GO:0016757">
    <property type="term" value="F:glycosyltransferase activity"/>
    <property type="evidence" value="ECO:0007669"/>
    <property type="project" value="TreeGrafter"/>
</dbReference>
<dbReference type="Gene3D" id="3.40.50.2000">
    <property type="entry name" value="Glycogen Phosphorylase B"/>
    <property type="match status" value="2"/>
</dbReference>
<gene>
    <name evidence="1" type="ORF">DHV22_17055</name>
</gene>
<protein>
    <submittedName>
        <fullName evidence="1">Group 1 glycosyl transferase</fullName>
    </submittedName>
</protein>